<evidence type="ECO:0000256" key="4">
    <source>
        <dbReference type="ARBA" id="ARBA00022801"/>
    </source>
</evidence>
<dbReference type="InterPro" id="IPR041471">
    <property type="entry name" value="UvrB_inter"/>
</dbReference>
<dbReference type="GO" id="GO:0006281">
    <property type="term" value="P:DNA repair"/>
    <property type="evidence" value="ECO:0007669"/>
    <property type="project" value="UniProtKB-KW"/>
</dbReference>
<dbReference type="PROSITE" id="PS51194">
    <property type="entry name" value="HELICASE_CTER"/>
    <property type="match status" value="1"/>
</dbReference>
<keyword evidence="6" id="KW-0067">ATP-binding</keyword>
<evidence type="ECO:0000256" key="7">
    <source>
        <dbReference type="ARBA" id="ARBA00023125"/>
    </source>
</evidence>
<protein>
    <recommendedName>
        <fullName evidence="14">Transcription-repair coupling factor</fullName>
    </recommendedName>
</protein>
<feature type="compositionally biased region" description="Low complexity" evidence="9">
    <location>
        <begin position="620"/>
        <end position="629"/>
    </location>
</feature>
<evidence type="ECO:0000256" key="5">
    <source>
        <dbReference type="ARBA" id="ARBA00022806"/>
    </source>
</evidence>
<dbReference type="InterPro" id="IPR011545">
    <property type="entry name" value="DEAD/DEAH_box_helicase_dom"/>
</dbReference>
<dbReference type="CDD" id="cd17991">
    <property type="entry name" value="DEXHc_TRCF"/>
    <property type="match status" value="1"/>
</dbReference>
<dbReference type="InterPro" id="IPR036101">
    <property type="entry name" value="CarD-like/TRCF_RID_sf"/>
</dbReference>
<dbReference type="Gene3D" id="3.40.50.300">
    <property type="entry name" value="P-loop containing nucleotide triphosphate hydrolases"/>
    <property type="match status" value="2"/>
</dbReference>
<sequence>MKTNQEILIAGITPSFLEKGLLWFQENFEKIKTHAKTNSWWQDNTLFLETSQSVKISEVLRRLTDLGYERVSYLGARGEFSQLGGSIDVFPINAVMPIKIDWLGNIIETISDIKLTAAEKESATLARLKKSKIEERYKPGDYVVHLDHGIGIFRGFAAENETTKPKLQIPNKAKISNDQNGSDFFIIEYGAPRPGAAPDTLYVPFVKADKLSPYLGFATPQIHRLGSQIWFNTKKRIKEETIKLAQELIALYAKREMAQRQPVLGDEAQEKYFATEFEYIETEDQIRALEEISADLRKERPMNRLVCGDVGFGKTEVAMRAAFKAVLSGLPVAVLTPTTILCEQHFETFSKRFSRFPIMVARLSRLTPKQEQHEVIKKIKDGKIDIVIGTHRLLSKDLADLFPQKGGLLIIDEEQRFGVKQKEKLKSLNPKIDILNLSATPIPRTLYLALSSLQDVSQIKTPPPGRLAIKTFVLPYSRKVIRDAIDFELERSGQIYYLHNRIETIELVKRRLLKIKPDLKIGILHARLSEKQIIETMKKFHVGEIQMILATSIIENGLDFQNANTLIVDSASRLGLSQSHQIRGRIGRSNAQAYAYFLYQSKKFDPVRSRSSQDDRSRASGRAASNGAGDKAKRRLLALQEHQDLGAGDDIALQDLEIRGAGNILGREQSGHISAIGLNLYCQMLSEAVETLKQN</sequence>
<evidence type="ECO:0000313" key="13">
    <source>
        <dbReference type="Proteomes" id="UP000177197"/>
    </source>
</evidence>
<dbReference type="InterPro" id="IPR003711">
    <property type="entry name" value="CarD-like/TRCF_RID"/>
</dbReference>
<name>A0A1F5CB81_9BACT</name>
<keyword evidence="4" id="KW-0378">Hydrolase</keyword>
<evidence type="ECO:0000313" key="12">
    <source>
        <dbReference type="EMBL" id="OGD40161.1"/>
    </source>
</evidence>
<gene>
    <name evidence="12" type="ORF">A3I30_02745</name>
</gene>
<evidence type="ECO:0000256" key="1">
    <source>
        <dbReference type="ARBA" id="ARBA00022490"/>
    </source>
</evidence>
<dbReference type="SUPFAM" id="SSF141259">
    <property type="entry name" value="CarD-like"/>
    <property type="match status" value="1"/>
</dbReference>
<keyword evidence="7" id="KW-0238">DNA-binding</keyword>
<evidence type="ECO:0000256" key="2">
    <source>
        <dbReference type="ARBA" id="ARBA00022741"/>
    </source>
</evidence>
<keyword evidence="5" id="KW-0347">Helicase</keyword>
<proteinExistence type="predicted"/>
<feature type="domain" description="Helicase ATP-binding" evidence="10">
    <location>
        <begin position="295"/>
        <end position="459"/>
    </location>
</feature>
<dbReference type="Pfam" id="PF00271">
    <property type="entry name" value="Helicase_C"/>
    <property type="match status" value="1"/>
</dbReference>
<evidence type="ECO:0000256" key="8">
    <source>
        <dbReference type="ARBA" id="ARBA00023204"/>
    </source>
</evidence>
<dbReference type="GO" id="GO:0003678">
    <property type="term" value="F:DNA helicase activity"/>
    <property type="evidence" value="ECO:0007669"/>
    <property type="project" value="TreeGrafter"/>
</dbReference>
<comment type="caution">
    <text evidence="12">The sequence shown here is derived from an EMBL/GenBank/DDBJ whole genome shotgun (WGS) entry which is preliminary data.</text>
</comment>
<dbReference type="Pfam" id="PF17757">
    <property type="entry name" value="UvrB_inter"/>
    <property type="match status" value="1"/>
</dbReference>
<dbReference type="AlphaFoldDB" id="A0A1F5CB81"/>
<reference evidence="12 13" key="1">
    <citation type="journal article" date="2016" name="Nat. Commun.">
        <title>Thousands of microbial genomes shed light on interconnected biogeochemical processes in an aquifer system.</title>
        <authorList>
            <person name="Anantharaman K."/>
            <person name="Brown C.T."/>
            <person name="Hug L.A."/>
            <person name="Sharon I."/>
            <person name="Castelle C.J."/>
            <person name="Probst A.J."/>
            <person name="Thomas B.C."/>
            <person name="Singh A."/>
            <person name="Wilkins M.J."/>
            <person name="Karaoz U."/>
            <person name="Brodie E.L."/>
            <person name="Williams K.H."/>
            <person name="Hubbard S.S."/>
            <person name="Banfield J.F."/>
        </authorList>
    </citation>
    <scope>NUCLEOTIDE SEQUENCE [LARGE SCALE GENOMIC DNA]</scope>
</reference>
<evidence type="ECO:0000256" key="6">
    <source>
        <dbReference type="ARBA" id="ARBA00022840"/>
    </source>
</evidence>
<dbReference type="GO" id="GO:0016787">
    <property type="term" value="F:hydrolase activity"/>
    <property type="evidence" value="ECO:0007669"/>
    <property type="project" value="UniProtKB-KW"/>
</dbReference>
<dbReference type="PANTHER" id="PTHR47964">
    <property type="entry name" value="ATP-DEPENDENT DNA HELICASE HOMOLOG RECG, CHLOROPLASTIC"/>
    <property type="match status" value="1"/>
</dbReference>
<evidence type="ECO:0000256" key="3">
    <source>
        <dbReference type="ARBA" id="ARBA00022763"/>
    </source>
</evidence>
<accession>A0A1F5CB81</accession>
<keyword evidence="8" id="KW-0234">DNA repair</keyword>
<feature type="domain" description="Helicase C-terminal" evidence="11">
    <location>
        <begin position="480"/>
        <end position="659"/>
    </location>
</feature>
<dbReference type="SMART" id="SM01058">
    <property type="entry name" value="CarD_TRCF"/>
    <property type="match status" value="1"/>
</dbReference>
<dbReference type="GO" id="GO:0003677">
    <property type="term" value="F:DNA binding"/>
    <property type="evidence" value="ECO:0007669"/>
    <property type="project" value="UniProtKB-KW"/>
</dbReference>
<dbReference type="InterPro" id="IPR027417">
    <property type="entry name" value="P-loop_NTPase"/>
</dbReference>
<dbReference type="SMART" id="SM00487">
    <property type="entry name" value="DEXDc"/>
    <property type="match status" value="1"/>
</dbReference>
<evidence type="ECO:0008006" key="14">
    <source>
        <dbReference type="Google" id="ProtNLM"/>
    </source>
</evidence>
<dbReference type="Gene3D" id="2.40.10.170">
    <property type="match status" value="1"/>
</dbReference>
<dbReference type="Pfam" id="PF00270">
    <property type="entry name" value="DEAD"/>
    <property type="match status" value="1"/>
</dbReference>
<evidence type="ECO:0000259" key="10">
    <source>
        <dbReference type="PROSITE" id="PS51192"/>
    </source>
</evidence>
<dbReference type="Pfam" id="PF02559">
    <property type="entry name" value="CarD_TRCF_RID"/>
    <property type="match status" value="1"/>
</dbReference>
<dbReference type="PROSITE" id="PS51192">
    <property type="entry name" value="HELICASE_ATP_BIND_1"/>
    <property type="match status" value="1"/>
</dbReference>
<keyword evidence="3" id="KW-0227">DNA damage</keyword>
<dbReference type="InterPro" id="IPR047112">
    <property type="entry name" value="RecG/Mfd"/>
</dbReference>
<dbReference type="PANTHER" id="PTHR47964:SF1">
    <property type="entry name" value="ATP-DEPENDENT DNA HELICASE HOMOLOG RECG, CHLOROPLASTIC"/>
    <property type="match status" value="1"/>
</dbReference>
<organism evidence="12 13">
    <name type="scientific">Candidatus Azambacteria bacterium RIFCSPLOWO2_02_FULL_44_14</name>
    <dbReference type="NCBI Taxonomy" id="1797306"/>
    <lineage>
        <taxon>Bacteria</taxon>
        <taxon>Candidatus Azamiibacteriota</taxon>
    </lineage>
</organism>
<dbReference type="SMART" id="SM00490">
    <property type="entry name" value="HELICc"/>
    <property type="match status" value="1"/>
</dbReference>
<evidence type="ECO:0000256" key="9">
    <source>
        <dbReference type="SAM" id="MobiDB-lite"/>
    </source>
</evidence>
<keyword evidence="1" id="KW-0963">Cytoplasm</keyword>
<dbReference type="Proteomes" id="UP000177197">
    <property type="component" value="Unassembled WGS sequence"/>
</dbReference>
<feature type="region of interest" description="Disordered" evidence="9">
    <location>
        <begin position="607"/>
        <end position="629"/>
    </location>
</feature>
<keyword evidence="2" id="KW-0547">Nucleotide-binding</keyword>
<dbReference type="InterPro" id="IPR014001">
    <property type="entry name" value="Helicase_ATP-bd"/>
</dbReference>
<dbReference type="EMBL" id="MEYV01000011">
    <property type="protein sequence ID" value="OGD40161.1"/>
    <property type="molecule type" value="Genomic_DNA"/>
</dbReference>
<evidence type="ECO:0000259" key="11">
    <source>
        <dbReference type="PROSITE" id="PS51194"/>
    </source>
</evidence>
<dbReference type="SUPFAM" id="SSF52540">
    <property type="entry name" value="P-loop containing nucleoside triphosphate hydrolases"/>
    <property type="match status" value="3"/>
</dbReference>
<dbReference type="GO" id="GO:0005524">
    <property type="term" value="F:ATP binding"/>
    <property type="evidence" value="ECO:0007669"/>
    <property type="project" value="UniProtKB-KW"/>
</dbReference>
<feature type="compositionally biased region" description="Basic and acidic residues" evidence="9">
    <location>
        <begin position="607"/>
        <end position="618"/>
    </location>
</feature>
<dbReference type="InterPro" id="IPR001650">
    <property type="entry name" value="Helicase_C-like"/>
</dbReference>
<dbReference type="Gene3D" id="3.30.2060.10">
    <property type="entry name" value="Penicillin-binding protein 1b domain"/>
    <property type="match status" value="1"/>
</dbReference>